<dbReference type="Gene3D" id="3.40.1190.20">
    <property type="match status" value="1"/>
</dbReference>
<evidence type="ECO:0000313" key="1">
    <source>
        <dbReference type="EMBL" id="SVD29526.1"/>
    </source>
</evidence>
<dbReference type="InterPro" id="IPR029056">
    <property type="entry name" value="Ribokinase-like"/>
</dbReference>
<accession>A0A382U5E4</accession>
<dbReference type="SUPFAM" id="SSF53613">
    <property type="entry name" value="Ribokinase-like"/>
    <property type="match status" value="1"/>
</dbReference>
<name>A0A382U5E4_9ZZZZ</name>
<sequence length="116" mass="12375">MEDQAVFMKEKFGSSVVAVAEGRLPSARVGTWQGVAAENQLFHDRSYDLEVIDAAGAFSAFAGGFLYGYLTEGADIGLRYGNAAAALSHSVPGNLLWITKEEISAQFSGTAAKLRR</sequence>
<protein>
    <recommendedName>
        <fullName evidence="2">Carbohydrate kinase PfkB domain-containing protein</fullName>
    </recommendedName>
</protein>
<dbReference type="EMBL" id="UINC01141654">
    <property type="protein sequence ID" value="SVD29526.1"/>
    <property type="molecule type" value="Genomic_DNA"/>
</dbReference>
<proteinExistence type="predicted"/>
<evidence type="ECO:0008006" key="2">
    <source>
        <dbReference type="Google" id="ProtNLM"/>
    </source>
</evidence>
<reference evidence="1" key="1">
    <citation type="submission" date="2018-05" db="EMBL/GenBank/DDBJ databases">
        <authorList>
            <person name="Lanie J.A."/>
            <person name="Ng W.-L."/>
            <person name="Kazmierczak K.M."/>
            <person name="Andrzejewski T.M."/>
            <person name="Davidsen T.M."/>
            <person name="Wayne K.J."/>
            <person name="Tettelin H."/>
            <person name="Glass J.I."/>
            <person name="Rusch D."/>
            <person name="Podicherti R."/>
            <person name="Tsui H.-C.T."/>
            <person name="Winkler M.E."/>
        </authorList>
    </citation>
    <scope>NUCLEOTIDE SEQUENCE</scope>
</reference>
<gene>
    <name evidence="1" type="ORF">METZ01_LOCUS382380</name>
</gene>
<dbReference type="AlphaFoldDB" id="A0A382U5E4"/>
<organism evidence="1">
    <name type="scientific">marine metagenome</name>
    <dbReference type="NCBI Taxonomy" id="408172"/>
    <lineage>
        <taxon>unclassified sequences</taxon>
        <taxon>metagenomes</taxon>
        <taxon>ecological metagenomes</taxon>
    </lineage>
</organism>